<sequence length="71" mass="8235">MLGPTSEAQRHQSTSLEGSATPSRTYRTDSRTEACRHNGWEKEEMEMETMLRDLPDRLSSLESFRERSTGW</sequence>
<evidence type="ECO:0000313" key="2">
    <source>
        <dbReference type="EMBL" id="MCT7967902.1"/>
    </source>
</evidence>
<proteinExistence type="predicted"/>
<comment type="caution">
    <text evidence="2">The sequence shown here is derived from an EMBL/GenBank/DDBJ whole genome shotgun (WGS) entry which is preliminary data.</text>
</comment>
<reference evidence="2 3" key="1">
    <citation type="journal article" date="2022" name="Front. Microbiol.">
        <title>High genomic differentiation and limited gene flow indicate recent cryptic speciation within the genus Laspinema (cyanobacteria).</title>
        <authorList>
            <person name="Stanojkovic A."/>
            <person name="Skoupy S."/>
            <person name="Skaloud P."/>
            <person name="Dvorak P."/>
        </authorList>
    </citation>
    <scope>NUCLEOTIDE SEQUENCE [LARGE SCALE GENOMIC DNA]</scope>
    <source>
        <strain evidence="2 3">D2a</strain>
    </source>
</reference>
<dbReference type="Proteomes" id="UP001525890">
    <property type="component" value="Unassembled WGS sequence"/>
</dbReference>
<gene>
    <name evidence="2" type="ORF">NG799_16445</name>
</gene>
<evidence type="ECO:0000313" key="3">
    <source>
        <dbReference type="Proteomes" id="UP001525890"/>
    </source>
</evidence>
<keyword evidence="3" id="KW-1185">Reference proteome</keyword>
<protein>
    <submittedName>
        <fullName evidence="2">Uncharacterized protein</fullName>
    </submittedName>
</protein>
<accession>A0ABT2MT47</accession>
<feature type="region of interest" description="Disordered" evidence="1">
    <location>
        <begin position="1"/>
        <end position="41"/>
    </location>
</feature>
<feature type="compositionally biased region" description="Basic and acidic residues" evidence="1">
    <location>
        <begin position="26"/>
        <end position="41"/>
    </location>
</feature>
<feature type="compositionally biased region" description="Polar residues" evidence="1">
    <location>
        <begin position="11"/>
        <end position="25"/>
    </location>
</feature>
<dbReference type="EMBL" id="JAMXFF010000025">
    <property type="protein sequence ID" value="MCT7967902.1"/>
    <property type="molecule type" value="Genomic_DNA"/>
</dbReference>
<evidence type="ECO:0000256" key="1">
    <source>
        <dbReference type="SAM" id="MobiDB-lite"/>
    </source>
</evidence>
<dbReference type="RefSeq" id="WP_367287696.1">
    <property type="nucleotide sequence ID" value="NZ_JAMXFF010000025.1"/>
</dbReference>
<organism evidence="2 3">
    <name type="scientific">Laspinema palackyanum D2a</name>
    <dbReference type="NCBI Taxonomy" id="2953684"/>
    <lineage>
        <taxon>Bacteria</taxon>
        <taxon>Bacillati</taxon>
        <taxon>Cyanobacteriota</taxon>
        <taxon>Cyanophyceae</taxon>
        <taxon>Oscillatoriophycideae</taxon>
        <taxon>Oscillatoriales</taxon>
        <taxon>Laspinemataceae</taxon>
        <taxon>Laspinema</taxon>
        <taxon>Laspinema palackyanum</taxon>
    </lineage>
</organism>
<name>A0ABT2MT47_9CYAN</name>